<comment type="caution">
    <text evidence="1">The sequence shown here is derived from an EMBL/GenBank/DDBJ whole genome shotgun (WGS) entry which is preliminary data.</text>
</comment>
<keyword evidence="2" id="KW-1185">Reference proteome</keyword>
<gene>
    <name evidence="1" type="ORF">GCM10009754_72670</name>
</gene>
<organism evidence="1 2">
    <name type="scientific">Amycolatopsis minnesotensis</name>
    <dbReference type="NCBI Taxonomy" id="337894"/>
    <lineage>
        <taxon>Bacteria</taxon>
        <taxon>Bacillati</taxon>
        <taxon>Actinomycetota</taxon>
        <taxon>Actinomycetes</taxon>
        <taxon>Pseudonocardiales</taxon>
        <taxon>Pseudonocardiaceae</taxon>
        <taxon>Amycolatopsis</taxon>
    </lineage>
</organism>
<evidence type="ECO:0000313" key="1">
    <source>
        <dbReference type="EMBL" id="GAA1984691.1"/>
    </source>
</evidence>
<reference evidence="1 2" key="1">
    <citation type="journal article" date="2019" name="Int. J. Syst. Evol. Microbiol.">
        <title>The Global Catalogue of Microorganisms (GCM) 10K type strain sequencing project: providing services to taxonomists for standard genome sequencing and annotation.</title>
        <authorList>
            <consortium name="The Broad Institute Genomics Platform"/>
            <consortium name="The Broad Institute Genome Sequencing Center for Infectious Disease"/>
            <person name="Wu L."/>
            <person name="Ma J."/>
        </authorList>
    </citation>
    <scope>NUCLEOTIDE SEQUENCE [LARGE SCALE GENOMIC DNA]</scope>
    <source>
        <strain evidence="1 2">JCM 14545</strain>
    </source>
</reference>
<protein>
    <submittedName>
        <fullName evidence="1">Uncharacterized protein</fullName>
    </submittedName>
</protein>
<proteinExistence type="predicted"/>
<evidence type="ECO:0000313" key="2">
    <source>
        <dbReference type="Proteomes" id="UP001501116"/>
    </source>
</evidence>
<accession>A0ABN2SD77</accession>
<dbReference type="Proteomes" id="UP001501116">
    <property type="component" value="Unassembled WGS sequence"/>
</dbReference>
<dbReference type="EMBL" id="BAAANN010000040">
    <property type="protein sequence ID" value="GAA1984691.1"/>
    <property type="molecule type" value="Genomic_DNA"/>
</dbReference>
<name>A0ABN2SD77_9PSEU</name>
<sequence>MIRGVLEDVSRANRSQLRDLVLVAEKANTLVAAFDGSSAREGARTRAEELAILLDGLAESPALTEALAGARARAEARRLAVELVDKHTEDLGFDRAYRAGAGEGEDVAELDRALARGERVLAADLDLIRGADLAGRDDSGYPPVRGEENPARAVAEVIGLGRRRLLDPVLTIVARGAHDRYRQRARAMHDAAHLAAVLDDVVAREFRRLTGAERPANREILAALD</sequence>